<sequence length="231" mass="26427">MPQLQESRQKSTNYFSALSSLIVSLYDCFKFGFSNNPAIMRSGSQDETDADYHDWPILNSEKFWIDHQPFLRSRGCELRPRYHPGWVPSWTLRAADEGILYFEDAYTLPWGKRLDATRLSDGRKVVLSALIPGHRSSPPCNYSVRTPIYYHAKTTIYASMVCRATDEFDTPENGLNDTSKAKPSSTQQTFLLPVIIPSDSPMTTKQFLRSSVPITLRPFRLENIRSDLFSN</sequence>
<gene>
    <name evidence="1" type="ORF">MIND_00429900</name>
</gene>
<dbReference type="EMBL" id="JACAZF010000004">
    <property type="protein sequence ID" value="KAF7306387.1"/>
    <property type="molecule type" value="Genomic_DNA"/>
</dbReference>
<reference evidence="1" key="1">
    <citation type="submission" date="2020-05" db="EMBL/GenBank/DDBJ databases">
        <title>Mycena genomes resolve the evolution of fungal bioluminescence.</title>
        <authorList>
            <person name="Tsai I.J."/>
        </authorList>
    </citation>
    <scope>NUCLEOTIDE SEQUENCE</scope>
    <source>
        <strain evidence="1">171206Taipei</strain>
    </source>
</reference>
<keyword evidence="1" id="KW-0808">Transferase</keyword>
<keyword evidence="2" id="KW-1185">Reference proteome</keyword>
<dbReference type="OrthoDB" id="5987198at2759"/>
<comment type="caution">
    <text evidence="1">The sequence shown here is derived from an EMBL/GenBank/DDBJ whole genome shotgun (WGS) entry which is preliminary data.</text>
</comment>
<keyword evidence="1" id="KW-0418">Kinase</keyword>
<dbReference type="Proteomes" id="UP000636479">
    <property type="component" value="Unassembled WGS sequence"/>
</dbReference>
<accession>A0A8H6SXZ3</accession>
<dbReference type="RefSeq" id="XP_037221406.1">
    <property type="nucleotide sequence ID" value="XM_037361114.1"/>
</dbReference>
<proteinExistence type="predicted"/>
<protein>
    <submittedName>
        <fullName evidence="1">Protein kinase domain-containing protein</fullName>
    </submittedName>
</protein>
<evidence type="ECO:0000313" key="1">
    <source>
        <dbReference type="EMBL" id="KAF7306387.1"/>
    </source>
</evidence>
<organism evidence="1 2">
    <name type="scientific">Mycena indigotica</name>
    <dbReference type="NCBI Taxonomy" id="2126181"/>
    <lineage>
        <taxon>Eukaryota</taxon>
        <taxon>Fungi</taxon>
        <taxon>Dikarya</taxon>
        <taxon>Basidiomycota</taxon>
        <taxon>Agaricomycotina</taxon>
        <taxon>Agaricomycetes</taxon>
        <taxon>Agaricomycetidae</taxon>
        <taxon>Agaricales</taxon>
        <taxon>Marasmiineae</taxon>
        <taxon>Mycenaceae</taxon>
        <taxon>Mycena</taxon>
    </lineage>
</organism>
<name>A0A8H6SXZ3_9AGAR</name>
<evidence type="ECO:0000313" key="2">
    <source>
        <dbReference type="Proteomes" id="UP000636479"/>
    </source>
</evidence>
<dbReference type="GO" id="GO:0016301">
    <property type="term" value="F:kinase activity"/>
    <property type="evidence" value="ECO:0007669"/>
    <property type="project" value="UniProtKB-KW"/>
</dbReference>
<dbReference type="AlphaFoldDB" id="A0A8H6SXZ3"/>
<dbReference type="GeneID" id="59343630"/>